<feature type="binding site" evidence="14">
    <location>
        <position position="16"/>
    </location>
    <ligand>
        <name>Ca(2+)</name>
        <dbReference type="ChEBI" id="CHEBI:29108"/>
    </ligand>
</feature>
<dbReference type="NCBIfam" id="TIGR02875">
    <property type="entry name" value="spore_0_A"/>
    <property type="match status" value="1"/>
</dbReference>
<comment type="function">
    <text evidence="12">May play the central regulatory role in sporulation. It may be an element of the effector pathway responsible for the activation of sporulation genes in response to nutritional stress. Spo0A may act in concert with Spo0H (a sigma factor) to control the expression of some genes that are critical to the sporulation process. Repressor of abrB, activator of the spoIIa operon. Binds the DNA sequence 5'-TGNCGAA-3' (0A box).</text>
</comment>
<feature type="compositionally biased region" description="Basic and acidic residues" evidence="16">
    <location>
        <begin position="133"/>
        <end position="147"/>
    </location>
</feature>
<evidence type="ECO:0000256" key="7">
    <source>
        <dbReference type="ARBA" id="ARBA00023012"/>
    </source>
</evidence>
<evidence type="ECO:0000313" key="19">
    <source>
        <dbReference type="EMBL" id="PTQ53727.1"/>
    </source>
</evidence>
<dbReference type="InterPro" id="IPR011006">
    <property type="entry name" value="CheY-like_superfamily"/>
</dbReference>
<evidence type="ECO:0000256" key="3">
    <source>
        <dbReference type="ARBA" id="ARBA00022491"/>
    </source>
</evidence>
<gene>
    <name evidence="19" type="ORF">HSCHL_1495</name>
    <name evidence="18" type="ORF">SA87_04890</name>
</gene>
<dbReference type="InterPro" id="IPR036388">
    <property type="entry name" value="WH-like_DNA-bd_sf"/>
</dbReference>
<evidence type="ECO:0000313" key="18">
    <source>
        <dbReference type="EMBL" id="OAR03261.1"/>
    </source>
</evidence>
<evidence type="ECO:0000256" key="14">
    <source>
        <dbReference type="PIRSR" id="PIRSR002937-1"/>
    </source>
</evidence>
<evidence type="ECO:0000256" key="1">
    <source>
        <dbReference type="ARBA" id="ARBA00004496"/>
    </source>
</evidence>
<dbReference type="InterPro" id="IPR012052">
    <property type="entry name" value="Spore_0_A"/>
</dbReference>
<dbReference type="PANTHER" id="PTHR48111:SF1">
    <property type="entry name" value="TWO-COMPONENT RESPONSE REGULATOR ORR33"/>
    <property type="match status" value="1"/>
</dbReference>
<evidence type="ECO:0000256" key="10">
    <source>
        <dbReference type="ARBA" id="ARBA00023159"/>
    </source>
</evidence>
<dbReference type="PIRSF" id="PIRSF002937">
    <property type="entry name" value="Res_reg_Spo0A"/>
    <property type="match status" value="1"/>
</dbReference>
<sequence length="296" mass="32784">MTGGGIGVIEVMIVDDNRELTRQIIEVLEAEEDISVVAVAHDGQTALELLDQHTPDVLLLDVIMPMRDGIDVLEALAQDGRLNGEMKVIMLSAFGQEEMARRATRYGVAYYMMKPFDFAALLRRVREAVGAPAEDRPPNAVRRKDGESASFRPGLRSSERAVPTGPSAEAERERALLEAKISTLLHEIGVPAHIKGYQYLREAIRMVYDDIELLGAITKTLYPSIAERFKTTPSRVERAIRHAIEVAWQRGNVEAINRTFGYTVSHAKDKPTNSEFIAMLADKLRLEARVASSSGA</sequence>
<keyword evidence="6 13" id="KW-0749">Sporulation</keyword>
<keyword evidence="13 14" id="KW-0479">Metal-binding</keyword>
<evidence type="ECO:0000256" key="15">
    <source>
        <dbReference type="PROSITE-ProRule" id="PRU00169"/>
    </source>
</evidence>
<evidence type="ECO:0000256" key="11">
    <source>
        <dbReference type="ARBA" id="ARBA00023163"/>
    </source>
</evidence>
<dbReference type="GO" id="GO:0005829">
    <property type="term" value="C:cytosol"/>
    <property type="evidence" value="ECO:0007669"/>
    <property type="project" value="TreeGrafter"/>
</dbReference>
<dbReference type="InterPro" id="IPR014879">
    <property type="entry name" value="Spo0A_C"/>
</dbReference>
<feature type="binding site" evidence="14">
    <location>
        <position position="61"/>
    </location>
    <ligand>
        <name>Ca(2+)</name>
        <dbReference type="ChEBI" id="CHEBI:29108"/>
    </ligand>
</feature>
<dbReference type="GO" id="GO:0005509">
    <property type="term" value="F:calcium ion binding"/>
    <property type="evidence" value="ECO:0007669"/>
    <property type="project" value="UniProtKB-UniRule"/>
</dbReference>
<feature type="region of interest" description="Disordered" evidence="16">
    <location>
        <begin position="133"/>
        <end position="169"/>
    </location>
</feature>
<evidence type="ECO:0000256" key="12">
    <source>
        <dbReference type="ARBA" id="ARBA00025691"/>
    </source>
</evidence>
<dbReference type="Pfam" id="PF08769">
    <property type="entry name" value="Spo0A_C"/>
    <property type="match status" value="1"/>
</dbReference>
<reference evidence="19 21" key="2">
    <citation type="submission" date="2017-08" db="EMBL/GenBank/DDBJ databases">
        <title>Burning lignite coal seam in the remote Altai Mountains harbors a hydrogen-driven thermophilic microbial community.</title>
        <authorList>
            <person name="Kadnikov V.V."/>
            <person name="Mardanov A.V."/>
            <person name="Ivasenko D."/>
            <person name="Beletsky A.V."/>
            <person name="Karnachuk O.V."/>
            <person name="Ravin N.V."/>
        </authorList>
    </citation>
    <scope>NUCLEOTIDE SEQUENCE [LARGE SCALE GENOMIC DNA]</scope>
    <source>
        <strain evidence="19">AL33</strain>
    </source>
</reference>
<dbReference type="AlphaFoldDB" id="A0A132N8P7"/>
<dbReference type="GO" id="GO:0000156">
    <property type="term" value="F:phosphorelay response regulator activity"/>
    <property type="evidence" value="ECO:0007669"/>
    <property type="project" value="TreeGrafter"/>
</dbReference>
<evidence type="ECO:0000256" key="5">
    <source>
        <dbReference type="ARBA" id="ARBA00022837"/>
    </source>
</evidence>
<organism evidence="19 21">
    <name type="scientific">Hydrogenibacillus schlegelii</name>
    <name type="common">Bacillus schlegelii</name>
    <dbReference type="NCBI Taxonomy" id="1484"/>
    <lineage>
        <taxon>Bacteria</taxon>
        <taxon>Bacillati</taxon>
        <taxon>Bacillota</taxon>
        <taxon>Bacilli</taxon>
        <taxon>Bacillales</taxon>
        <taxon>Bacillales Family X. Incertae Sedis</taxon>
        <taxon>Hydrogenibacillus</taxon>
    </lineage>
</organism>
<dbReference type="PANTHER" id="PTHR48111">
    <property type="entry name" value="REGULATOR OF RPOS"/>
    <property type="match status" value="1"/>
</dbReference>
<keyword evidence="7 13" id="KW-0902">Two-component regulatory system</keyword>
<dbReference type="GO" id="GO:0051606">
    <property type="term" value="P:detection of stimulus"/>
    <property type="evidence" value="ECO:0007669"/>
    <property type="project" value="UniProtKB-UniRule"/>
</dbReference>
<evidence type="ECO:0000256" key="4">
    <source>
        <dbReference type="ARBA" id="ARBA00022553"/>
    </source>
</evidence>
<evidence type="ECO:0000313" key="21">
    <source>
        <dbReference type="Proteomes" id="UP000244180"/>
    </source>
</evidence>
<dbReference type="GO" id="GO:0000976">
    <property type="term" value="F:transcription cis-regulatory region binding"/>
    <property type="evidence" value="ECO:0007669"/>
    <property type="project" value="TreeGrafter"/>
</dbReference>
<dbReference type="SUPFAM" id="SSF46894">
    <property type="entry name" value="C-terminal effector domain of the bipartite response regulators"/>
    <property type="match status" value="1"/>
</dbReference>
<evidence type="ECO:0000256" key="9">
    <source>
        <dbReference type="ARBA" id="ARBA00023125"/>
    </source>
</evidence>
<feature type="domain" description="Response regulatory" evidence="17">
    <location>
        <begin position="10"/>
        <end position="129"/>
    </location>
</feature>
<dbReference type="STRING" id="1484.SA87_04890"/>
<dbReference type="GO" id="GO:0032993">
    <property type="term" value="C:protein-DNA complex"/>
    <property type="evidence" value="ECO:0007669"/>
    <property type="project" value="TreeGrafter"/>
</dbReference>
<keyword evidence="9 13" id="KW-0238">DNA-binding</keyword>
<comment type="cofactor">
    <cofactor evidence="13 14">
        <name>Ca(2+)</name>
        <dbReference type="ChEBI" id="CHEBI:29108"/>
    </cofactor>
    <text evidence="13 14">Binds 1 Ca(2+) ion per subunit.</text>
</comment>
<dbReference type="GO" id="GO:0030435">
    <property type="term" value="P:sporulation resulting in formation of a cellular spore"/>
    <property type="evidence" value="ECO:0007669"/>
    <property type="project" value="UniProtKB-UniRule"/>
</dbReference>
<keyword evidence="3 13" id="KW-0678">Repressor</keyword>
<dbReference type="InterPro" id="IPR016032">
    <property type="entry name" value="Sig_transdc_resp-reg_C-effctor"/>
</dbReference>
<dbReference type="GO" id="GO:0042173">
    <property type="term" value="P:regulation of sporulation resulting in formation of a cellular spore"/>
    <property type="evidence" value="ECO:0007669"/>
    <property type="project" value="InterPro"/>
</dbReference>
<keyword evidence="2 13" id="KW-0963">Cytoplasm</keyword>
<dbReference type="PROSITE" id="PS50110">
    <property type="entry name" value="RESPONSE_REGULATORY"/>
    <property type="match status" value="1"/>
</dbReference>
<comment type="function">
    <text evidence="13">May play the central regulatory role in sporulation. It may be an element of the effector pathway responsible for the activation of sporulation genes in response to nutritional stress. Spo0A may act in concert with spo0H (a sigma factor) to control the expression of some genes that are critical to the sporulation process.</text>
</comment>
<evidence type="ECO:0000256" key="16">
    <source>
        <dbReference type="SAM" id="MobiDB-lite"/>
    </source>
</evidence>
<dbReference type="InterPro" id="IPR001789">
    <property type="entry name" value="Sig_transdc_resp-reg_receiver"/>
</dbReference>
<comment type="caution">
    <text evidence="19">The sequence shown here is derived from an EMBL/GenBank/DDBJ whole genome shotgun (WGS) entry which is preliminary data.</text>
</comment>
<keyword evidence="20" id="KW-1185">Reference proteome</keyword>
<evidence type="ECO:0000256" key="2">
    <source>
        <dbReference type="ARBA" id="ARBA00022490"/>
    </source>
</evidence>
<protein>
    <recommendedName>
        <fullName evidence="13">Stage 0 sporulation protein A homolog</fullName>
    </recommendedName>
</protein>
<evidence type="ECO:0000259" key="17">
    <source>
        <dbReference type="PROSITE" id="PS50110"/>
    </source>
</evidence>
<dbReference type="Gene3D" id="3.40.50.2300">
    <property type="match status" value="1"/>
</dbReference>
<dbReference type="EMBL" id="PEBV01000011">
    <property type="protein sequence ID" value="PTQ53727.1"/>
    <property type="molecule type" value="Genomic_DNA"/>
</dbReference>
<dbReference type="Gene3D" id="1.10.10.10">
    <property type="entry name" value="Winged helix-like DNA-binding domain superfamily/Winged helix DNA-binding domain"/>
    <property type="match status" value="1"/>
</dbReference>
<comment type="subcellular location">
    <subcellularLocation>
        <location evidence="1 13">Cytoplasm</location>
    </subcellularLocation>
</comment>
<evidence type="ECO:0000313" key="20">
    <source>
        <dbReference type="Proteomes" id="UP000243024"/>
    </source>
</evidence>
<dbReference type="GO" id="GO:0003700">
    <property type="term" value="F:DNA-binding transcription factor activity"/>
    <property type="evidence" value="ECO:0007669"/>
    <property type="project" value="InterPro"/>
</dbReference>
<dbReference type="SMART" id="SM00448">
    <property type="entry name" value="REC"/>
    <property type="match status" value="1"/>
</dbReference>
<dbReference type="SUPFAM" id="SSF52172">
    <property type="entry name" value="CheY-like"/>
    <property type="match status" value="1"/>
</dbReference>
<dbReference type="Pfam" id="PF00072">
    <property type="entry name" value="Response_reg"/>
    <property type="match status" value="1"/>
</dbReference>
<evidence type="ECO:0000256" key="6">
    <source>
        <dbReference type="ARBA" id="ARBA00022969"/>
    </source>
</evidence>
<keyword evidence="8 13" id="KW-0805">Transcription regulation</keyword>
<keyword evidence="5 13" id="KW-0106">Calcium</keyword>
<dbReference type="Proteomes" id="UP000244180">
    <property type="component" value="Unassembled WGS sequence"/>
</dbReference>
<evidence type="ECO:0000256" key="8">
    <source>
        <dbReference type="ARBA" id="ARBA00023015"/>
    </source>
</evidence>
<name>A0A132N8P7_HYDSH</name>
<evidence type="ECO:0000256" key="13">
    <source>
        <dbReference type="PIRNR" id="PIRNR002937"/>
    </source>
</evidence>
<proteinExistence type="predicted"/>
<keyword evidence="10 13" id="KW-0010">Activator</keyword>
<dbReference type="InterPro" id="IPR039420">
    <property type="entry name" value="WalR-like"/>
</dbReference>
<dbReference type="Proteomes" id="UP000243024">
    <property type="component" value="Unassembled WGS sequence"/>
</dbReference>
<feature type="modified residue" description="4-aspartylphosphate" evidence="15">
    <location>
        <position position="61"/>
    </location>
</feature>
<reference evidence="18 20" key="1">
    <citation type="submission" date="2015-09" db="EMBL/GenBank/DDBJ databases">
        <title>Draft genome sequence of Hydrogenibacillus schlegelii DSM 2000.</title>
        <authorList>
            <person name="Hemp J."/>
        </authorList>
    </citation>
    <scope>NUCLEOTIDE SEQUENCE [LARGE SCALE GENOMIC DNA]</scope>
    <source>
        <strain evidence="18 20">MA 48</strain>
    </source>
</reference>
<dbReference type="RefSeq" id="WP_066203917.1">
    <property type="nucleotide sequence ID" value="NZ_CBCSAS010000010.1"/>
</dbReference>
<dbReference type="EMBL" id="JXBB01000066">
    <property type="protein sequence ID" value="OAR03261.1"/>
    <property type="molecule type" value="Genomic_DNA"/>
</dbReference>
<feature type="binding site" evidence="14">
    <location>
        <position position="15"/>
    </location>
    <ligand>
        <name>Ca(2+)</name>
        <dbReference type="ChEBI" id="CHEBI:29108"/>
    </ligand>
</feature>
<keyword evidence="11 13" id="KW-0804">Transcription</keyword>
<accession>A0A132N8P7</accession>
<keyword evidence="4 15" id="KW-0597">Phosphoprotein</keyword>